<dbReference type="Proteomes" id="UP000024635">
    <property type="component" value="Unassembled WGS sequence"/>
</dbReference>
<evidence type="ECO:0000313" key="1">
    <source>
        <dbReference type="EMBL" id="EYC10593.1"/>
    </source>
</evidence>
<keyword evidence="2" id="KW-1185">Reference proteome</keyword>
<accession>A0A016U7Q1</accession>
<name>A0A016U7Q1_9BILA</name>
<comment type="caution">
    <text evidence="1">The sequence shown here is derived from an EMBL/GenBank/DDBJ whole genome shotgun (WGS) entry which is preliminary data.</text>
</comment>
<protein>
    <submittedName>
        <fullName evidence="1">Uncharacterized protein</fullName>
    </submittedName>
</protein>
<reference evidence="2" key="1">
    <citation type="journal article" date="2015" name="Nat. Genet.">
        <title>The genome and transcriptome of the zoonotic hookworm Ancylostoma ceylanicum identify infection-specific gene families.</title>
        <authorList>
            <person name="Schwarz E.M."/>
            <person name="Hu Y."/>
            <person name="Antoshechkin I."/>
            <person name="Miller M.M."/>
            <person name="Sternberg P.W."/>
            <person name="Aroian R.V."/>
        </authorList>
    </citation>
    <scope>NUCLEOTIDE SEQUENCE</scope>
    <source>
        <strain evidence="2">HY135</strain>
    </source>
</reference>
<sequence>MAGQTVSRPMAVQTQKWAESGRLFHCNLRVLPAIQPSNFVSPATNTGQRLQPVFSWPDKSRWAHLVGNETKFGRLPAYISFAGADATCQWRIKQGTIPANREILRTVTKRGLKQVVCFASV</sequence>
<evidence type="ECO:0000313" key="2">
    <source>
        <dbReference type="Proteomes" id="UP000024635"/>
    </source>
</evidence>
<gene>
    <name evidence="1" type="primary">Acey_s0054.g2448</name>
    <name evidence="1" type="ORF">Y032_0054g2448</name>
</gene>
<organism evidence="1 2">
    <name type="scientific">Ancylostoma ceylanicum</name>
    <dbReference type="NCBI Taxonomy" id="53326"/>
    <lineage>
        <taxon>Eukaryota</taxon>
        <taxon>Metazoa</taxon>
        <taxon>Ecdysozoa</taxon>
        <taxon>Nematoda</taxon>
        <taxon>Chromadorea</taxon>
        <taxon>Rhabditida</taxon>
        <taxon>Rhabditina</taxon>
        <taxon>Rhabditomorpha</taxon>
        <taxon>Strongyloidea</taxon>
        <taxon>Ancylostomatidae</taxon>
        <taxon>Ancylostomatinae</taxon>
        <taxon>Ancylostoma</taxon>
    </lineage>
</organism>
<dbReference type="EMBL" id="JARK01001390">
    <property type="protein sequence ID" value="EYC10593.1"/>
    <property type="molecule type" value="Genomic_DNA"/>
</dbReference>
<dbReference type="AlphaFoldDB" id="A0A016U7Q1"/>
<proteinExistence type="predicted"/>